<sequence length="77" mass="8967">MPTLDVREIPPVDRHTKIHEKFEAMEPGETLTIVNDHEPKPLFYEMAAEVPSFDEDAYEVYEESPGEFVADFPKREE</sequence>
<organism evidence="2 3">
    <name type="scientific">Halorubrum aquaticum</name>
    <dbReference type="NCBI Taxonomy" id="387340"/>
    <lineage>
        <taxon>Archaea</taxon>
        <taxon>Methanobacteriati</taxon>
        <taxon>Methanobacteriota</taxon>
        <taxon>Stenosarchaea group</taxon>
        <taxon>Halobacteria</taxon>
        <taxon>Halobacteriales</taxon>
        <taxon>Haloferacaceae</taxon>
        <taxon>Halorubrum</taxon>
    </lineage>
</organism>
<reference evidence="2 3" key="1">
    <citation type="submission" date="2016-10" db="EMBL/GenBank/DDBJ databases">
        <authorList>
            <person name="Varghese N."/>
            <person name="Submissions S."/>
        </authorList>
    </citation>
    <scope>NUCLEOTIDE SEQUENCE [LARGE SCALE GENOMIC DNA]</scope>
    <source>
        <strain evidence="2 3">CGMCC 1.6377</strain>
    </source>
</reference>
<dbReference type="AlphaFoldDB" id="A0A1I3AF19"/>
<evidence type="ECO:0000313" key="2">
    <source>
        <dbReference type="EMBL" id="SFH48585.1"/>
    </source>
</evidence>
<evidence type="ECO:0000259" key="1">
    <source>
        <dbReference type="Pfam" id="PF10006"/>
    </source>
</evidence>
<feature type="domain" description="DUF2249" evidence="1">
    <location>
        <begin position="3"/>
        <end position="74"/>
    </location>
</feature>
<dbReference type="EMBL" id="FOPZ01000005">
    <property type="protein sequence ID" value="SFH48585.1"/>
    <property type="molecule type" value="Genomic_DNA"/>
</dbReference>
<dbReference type="InterPro" id="IPR018720">
    <property type="entry name" value="DUF2249"/>
</dbReference>
<dbReference type="Pfam" id="PF10006">
    <property type="entry name" value="DUF2249"/>
    <property type="match status" value="1"/>
</dbReference>
<accession>A0A1I3AF19</accession>
<evidence type="ECO:0000313" key="3">
    <source>
        <dbReference type="Proteomes" id="UP000323537"/>
    </source>
</evidence>
<gene>
    <name evidence="2" type="ORF">SAMN04488066_105150</name>
</gene>
<protein>
    <submittedName>
        <fullName evidence="2">Uncharacterized conserved protein</fullName>
    </submittedName>
</protein>
<dbReference type="RefSeq" id="WP_149783996.1">
    <property type="nucleotide sequence ID" value="NZ_BAAADP010000003.1"/>
</dbReference>
<dbReference type="Proteomes" id="UP000323537">
    <property type="component" value="Unassembled WGS sequence"/>
</dbReference>
<name>A0A1I3AF19_9EURY</name>
<dbReference type="OrthoDB" id="198577at2157"/>
<proteinExistence type="predicted"/>
<keyword evidence="3" id="KW-1185">Reference proteome</keyword>